<dbReference type="PANTHER" id="PTHR30469">
    <property type="entry name" value="MULTIDRUG RESISTANCE PROTEIN MDTA"/>
    <property type="match status" value="1"/>
</dbReference>
<organism evidence="9 10">
    <name type="scientific">Arenimonas malthae CC-JY-1</name>
    <dbReference type="NCBI Taxonomy" id="1384054"/>
    <lineage>
        <taxon>Bacteria</taxon>
        <taxon>Pseudomonadati</taxon>
        <taxon>Pseudomonadota</taxon>
        <taxon>Gammaproteobacteria</taxon>
        <taxon>Lysobacterales</taxon>
        <taxon>Lysobacteraceae</taxon>
        <taxon>Arenimonas</taxon>
    </lineage>
</organism>
<dbReference type="InterPro" id="IPR058792">
    <property type="entry name" value="Beta-barrel_RND_2"/>
</dbReference>
<gene>
    <name evidence="9" type="ORF">N790_01875</name>
</gene>
<dbReference type="InterPro" id="IPR006143">
    <property type="entry name" value="RND_pump_MFP"/>
</dbReference>
<dbReference type="GO" id="GO:1990281">
    <property type="term" value="C:efflux pump complex"/>
    <property type="evidence" value="ECO:0007669"/>
    <property type="project" value="TreeGrafter"/>
</dbReference>
<sequence length="410" mass="43978">MKINKKWVAAAILVAVVAVPLLIKAGRGESRTEVEVVVAAEQEIRPTILASGVLAYLTEVNLTSEVVAKVREILVAEGDTVEKGQLLLRLDPETYRNAIDREQASRRQSLISIERQRLALALAETRLTRGESLLARRMIGQSDYDDLRNARDLAKVELQSSEEALRRADAILEEAREQLAKTDILSPIAGTIVDLPIKVGETAIPSTNALAGASLMKIADTSAIQAELKVDEADIARISLGQAADVYAAAFQDTALKGKVAKIALAPTLEAQGRAYEVTVLLEVPEGVALRSGMSARADIFLGDGGKSLAVPVEAVATEETEDKQVKRHVWVDRDGTARKVEVEVGLSDDRWEAIAKGLQAGDRVITGPAKVVRGLRDGDRVEGKLRDEGGKDKDGEGDEAAEDGEDDAG</sequence>
<dbReference type="eggNOG" id="COG0845">
    <property type="taxonomic scope" value="Bacteria"/>
</dbReference>
<name>A0A091B4H0_9GAMM</name>
<dbReference type="STRING" id="1384054.N790_01875"/>
<feature type="compositionally biased region" description="Basic and acidic residues" evidence="5">
    <location>
        <begin position="377"/>
        <end position="395"/>
    </location>
</feature>
<dbReference type="InterPro" id="IPR058625">
    <property type="entry name" value="MdtA-like_BSH"/>
</dbReference>
<keyword evidence="10" id="KW-1185">Reference proteome</keyword>
<evidence type="ECO:0000256" key="4">
    <source>
        <dbReference type="SAM" id="Coils"/>
    </source>
</evidence>
<evidence type="ECO:0000259" key="6">
    <source>
        <dbReference type="Pfam" id="PF25917"/>
    </source>
</evidence>
<dbReference type="NCBIfam" id="TIGR01730">
    <property type="entry name" value="RND_mfp"/>
    <property type="match status" value="1"/>
</dbReference>
<evidence type="ECO:0000313" key="10">
    <source>
        <dbReference type="Proteomes" id="UP000029392"/>
    </source>
</evidence>
<dbReference type="SUPFAM" id="SSF111369">
    <property type="entry name" value="HlyD-like secretion proteins"/>
    <property type="match status" value="1"/>
</dbReference>
<keyword evidence="4" id="KW-0175">Coiled coil</keyword>
<dbReference type="Pfam" id="PF25954">
    <property type="entry name" value="Beta-barrel_RND_2"/>
    <property type="match status" value="1"/>
</dbReference>
<feature type="domain" description="CusB-like beta-barrel" evidence="7">
    <location>
        <begin position="227"/>
        <end position="299"/>
    </location>
</feature>
<feature type="domain" description="Multidrug resistance protein MdtA-like C-terminal permuted SH3" evidence="8">
    <location>
        <begin position="310"/>
        <end position="368"/>
    </location>
</feature>
<protein>
    <submittedName>
        <fullName evidence="9">Uncharacterized protein</fullName>
    </submittedName>
</protein>
<dbReference type="Pfam" id="PF25967">
    <property type="entry name" value="RND-MFP_C"/>
    <property type="match status" value="1"/>
</dbReference>
<dbReference type="Pfam" id="PF25917">
    <property type="entry name" value="BSH_RND"/>
    <property type="match status" value="1"/>
</dbReference>
<evidence type="ECO:0000256" key="1">
    <source>
        <dbReference type="ARBA" id="ARBA00004196"/>
    </source>
</evidence>
<dbReference type="AlphaFoldDB" id="A0A091B4H0"/>
<dbReference type="OrthoDB" id="2110899at2"/>
<dbReference type="Gene3D" id="2.40.50.100">
    <property type="match status" value="2"/>
</dbReference>
<reference evidence="9 10" key="1">
    <citation type="submission" date="2013-09" db="EMBL/GenBank/DDBJ databases">
        <title>Genome sequencing of Arenimonas malthae.</title>
        <authorList>
            <person name="Chen F."/>
            <person name="Wang G."/>
        </authorList>
    </citation>
    <scope>NUCLEOTIDE SEQUENCE [LARGE SCALE GENOMIC DNA]</scope>
    <source>
        <strain evidence="9 10">CC-JY-1</strain>
    </source>
</reference>
<dbReference type="PANTHER" id="PTHR30469:SF33">
    <property type="entry name" value="SLR1207 PROTEIN"/>
    <property type="match status" value="1"/>
</dbReference>
<proteinExistence type="inferred from homology"/>
<feature type="compositionally biased region" description="Acidic residues" evidence="5">
    <location>
        <begin position="396"/>
        <end position="410"/>
    </location>
</feature>
<dbReference type="RefSeq" id="WP_043803376.1">
    <property type="nucleotide sequence ID" value="NZ_AVCH01000161.1"/>
</dbReference>
<evidence type="ECO:0000256" key="3">
    <source>
        <dbReference type="ARBA" id="ARBA00022448"/>
    </source>
</evidence>
<dbReference type="Gene3D" id="2.40.30.170">
    <property type="match status" value="1"/>
</dbReference>
<evidence type="ECO:0000256" key="5">
    <source>
        <dbReference type="SAM" id="MobiDB-lite"/>
    </source>
</evidence>
<dbReference type="Gene3D" id="2.40.420.20">
    <property type="match status" value="1"/>
</dbReference>
<comment type="subcellular location">
    <subcellularLocation>
        <location evidence="1">Cell envelope</location>
    </subcellularLocation>
</comment>
<accession>A0A091B4H0</accession>
<feature type="coiled-coil region" evidence="4">
    <location>
        <begin position="144"/>
        <end position="178"/>
    </location>
</feature>
<dbReference type="PRINTS" id="PR01490">
    <property type="entry name" value="RTXTOXIND"/>
</dbReference>
<keyword evidence="3" id="KW-0813">Transport</keyword>
<evidence type="ECO:0000256" key="2">
    <source>
        <dbReference type="ARBA" id="ARBA00009477"/>
    </source>
</evidence>
<dbReference type="GO" id="GO:0015562">
    <property type="term" value="F:efflux transmembrane transporter activity"/>
    <property type="evidence" value="ECO:0007669"/>
    <property type="project" value="TreeGrafter"/>
</dbReference>
<dbReference type="InterPro" id="IPR058627">
    <property type="entry name" value="MdtA-like_C"/>
</dbReference>
<dbReference type="Proteomes" id="UP000029392">
    <property type="component" value="Unassembled WGS sequence"/>
</dbReference>
<dbReference type="EMBL" id="AVCH01000161">
    <property type="protein sequence ID" value="KFN47483.1"/>
    <property type="molecule type" value="Genomic_DNA"/>
</dbReference>
<feature type="region of interest" description="Disordered" evidence="5">
    <location>
        <begin position="377"/>
        <end position="410"/>
    </location>
</feature>
<evidence type="ECO:0000259" key="8">
    <source>
        <dbReference type="Pfam" id="PF25967"/>
    </source>
</evidence>
<evidence type="ECO:0000313" key="9">
    <source>
        <dbReference type="EMBL" id="KFN47483.1"/>
    </source>
</evidence>
<comment type="similarity">
    <text evidence="2">Belongs to the membrane fusion protein (MFP) (TC 8.A.1) family.</text>
</comment>
<comment type="caution">
    <text evidence="9">The sequence shown here is derived from an EMBL/GenBank/DDBJ whole genome shotgun (WGS) entry which is preliminary data.</text>
</comment>
<evidence type="ECO:0000259" key="7">
    <source>
        <dbReference type="Pfam" id="PF25954"/>
    </source>
</evidence>
<dbReference type="PATRIC" id="fig|1384054.3.peg.1622"/>
<feature type="domain" description="Multidrug resistance protein MdtA-like barrel-sandwich hybrid" evidence="6">
    <location>
        <begin position="60"/>
        <end position="205"/>
    </location>
</feature>